<accession>A0ABS1CGR0</accession>
<keyword evidence="3" id="KW-1185">Reference proteome</keyword>
<gene>
    <name evidence="2" type="ORF">CKO31_07365</name>
</gene>
<dbReference type="Pfam" id="PF15919">
    <property type="entry name" value="HicB_lk_antitox"/>
    <property type="match status" value="1"/>
</dbReference>
<sequence length="117" mass="12428">MTELPKYPFEMRPLSEEEGGGWLIAFPDLPGCLSDGATPEEAIENGKDAVAAWLDAVQAAGRKVPQPGDAFSGRFVTRVPRSLHARLAARARLDGVSMNTLVASYLAEGLGRSASQS</sequence>
<evidence type="ECO:0000313" key="2">
    <source>
        <dbReference type="EMBL" id="MBK1630566.1"/>
    </source>
</evidence>
<dbReference type="InterPro" id="IPR010985">
    <property type="entry name" value="Ribbon_hlx_hlx"/>
</dbReference>
<dbReference type="PANTHER" id="PTHR34504:SF2">
    <property type="entry name" value="UPF0150 PROTEIN SSL0259"/>
    <property type="match status" value="1"/>
</dbReference>
<dbReference type="Gene3D" id="1.10.1220.10">
    <property type="entry name" value="Met repressor-like"/>
    <property type="match status" value="1"/>
</dbReference>
<dbReference type="PANTHER" id="PTHR34504">
    <property type="entry name" value="ANTITOXIN HICB"/>
    <property type="match status" value="1"/>
</dbReference>
<dbReference type="EMBL" id="NRRV01000013">
    <property type="protein sequence ID" value="MBK1630566.1"/>
    <property type="molecule type" value="Genomic_DNA"/>
</dbReference>
<dbReference type="InterPro" id="IPR013321">
    <property type="entry name" value="Arc_rbn_hlx_hlx"/>
</dbReference>
<dbReference type="InterPro" id="IPR051404">
    <property type="entry name" value="TA_system_antitoxin"/>
</dbReference>
<dbReference type="RefSeq" id="WP_200235555.1">
    <property type="nucleotide sequence ID" value="NZ_NRRV01000013.1"/>
</dbReference>
<reference evidence="2 3" key="1">
    <citation type="journal article" date="2020" name="Microorganisms">
        <title>Osmotic Adaptation and Compatible Solute Biosynthesis of Phototrophic Bacteria as Revealed from Genome Analyses.</title>
        <authorList>
            <person name="Imhoff J.F."/>
            <person name="Rahn T."/>
            <person name="Kunzel S."/>
            <person name="Keller A."/>
            <person name="Neulinger S.C."/>
        </authorList>
    </citation>
    <scope>NUCLEOTIDE SEQUENCE [LARGE SCALE GENOMIC DNA]</scope>
    <source>
        <strain evidence="2 3">DSM 6210</strain>
    </source>
</reference>
<organism evidence="2 3">
    <name type="scientific">Thiohalocapsa halophila</name>
    <dbReference type="NCBI Taxonomy" id="69359"/>
    <lineage>
        <taxon>Bacteria</taxon>
        <taxon>Pseudomonadati</taxon>
        <taxon>Pseudomonadota</taxon>
        <taxon>Gammaproteobacteria</taxon>
        <taxon>Chromatiales</taxon>
        <taxon>Chromatiaceae</taxon>
        <taxon>Thiohalocapsa</taxon>
    </lineage>
</organism>
<dbReference type="Gene3D" id="3.30.160.250">
    <property type="match status" value="1"/>
</dbReference>
<dbReference type="Proteomes" id="UP000748752">
    <property type="component" value="Unassembled WGS sequence"/>
</dbReference>
<feature type="domain" description="HicB-like antitoxin of toxin-antitoxin system" evidence="1">
    <location>
        <begin position="17"/>
        <end position="67"/>
    </location>
</feature>
<proteinExistence type="predicted"/>
<dbReference type="InterPro" id="IPR031807">
    <property type="entry name" value="HicB-like"/>
</dbReference>
<evidence type="ECO:0000313" key="3">
    <source>
        <dbReference type="Proteomes" id="UP000748752"/>
    </source>
</evidence>
<comment type="caution">
    <text evidence="2">The sequence shown here is derived from an EMBL/GenBank/DDBJ whole genome shotgun (WGS) entry which is preliminary data.</text>
</comment>
<dbReference type="SUPFAM" id="SSF47598">
    <property type="entry name" value="Ribbon-helix-helix"/>
    <property type="match status" value="1"/>
</dbReference>
<name>A0ABS1CGR0_9GAMM</name>
<protein>
    <submittedName>
        <fullName evidence="2">Toxin-antitoxin system HicB family antitoxin</fullName>
    </submittedName>
</protein>
<evidence type="ECO:0000259" key="1">
    <source>
        <dbReference type="Pfam" id="PF15919"/>
    </source>
</evidence>
<dbReference type="SUPFAM" id="SSF143100">
    <property type="entry name" value="TTHA1013/TTHA0281-like"/>
    <property type="match status" value="1"/>
</dbReference>
<dbReference type="InterPro" id="IPR035069">
    <property type="entry name" value="TTHA1013/TTHA0281-like"/>
</dbReference>